<proteinExistence type="predicted"/>
<protein>
    <submittedName>
        <fullName evidence="2">Uncharacterized protein</fullName>
    </submittedName>
</protein>
<feature type="region of interest" description="Disordered" evidence="1">
    <location>
        <begin position="161"/>
        <end position="180"/>
    </location>
</feature>
<comment type="caution">
    <text evidence="2">The sequence shown here is derived from an EMBL/GenBank/DDBJ whole genome shotgun (WGS) entry which is preliminary data.</text>
</comment>
<evidence type="ECO:0000313" key="2">
    <source>
        <dbReference type="EMBL" id="OOQ85835.1"/>
    </source>
</evidence>
<sequence>MKPCRLLGFQAGVIVYSTEYTFHHCYQITTRYNIQTGMTACYPSSGGIWLADLGPVELPFLEIHRFDSTERSWSEAEEDQFRRELRKFGSGRNISEIEPVFSIDRKVAFPAEGGVWVLGRNEETGRYPCGIVGVYNELKMEKRSMGLERLGAFYRQDLAKSPPLDDLKKEPRDLAGNQDL</sequence>
<gene>
    <name evidence="2" type="ORF">PEBR_24036</name>
</gene>
<organism evidence="2 3">
    <name type="scientific">Penicillium brasilianum</name>
    <dbReference type="NCBI Taxonomy" id="104259"/>
    <lineage>
        <taxon>Eukaryota</taxon>
        <taxon>Fungi</taxon>
        <taxon>Dikarya</taxon>
        <taxon>Ascomycota</taxon>
        <taxon>Pezizomycotina</taxon>
        <taxon>Eurotiomycetes</taxon>
        <taxon>Eurotiomycetidae</taxon>
        <taxon>Eurotiales</taxon>
        <taxon>Aspergillaceae</taxon>
        <taxon>Penicillium</taxon>
    </lineage>
</organism>
<accession>A0A1S9RK60</accession>
<evidence type="ECO:0000256" key="1">
    <source>
        <dbReference type="SAM" id="MobiDB-lite"/>
    </source>
</evidence>
<name>A0A1S9RK60_PENBI</name>
<reference evidence="3" key="1">
    <citation type="submission" date="2015-09" db="EMBL/GenBank/DDBJ databases">
        <authorList>
            <person name="Fill T.P."/>
            <person name="Baretta J.F."/>
            <person name="de Almeida L.G."/>
            <person name="Rocha M."/>
            <person name="de Souza D.H."/>
            <person name="Malavazi I."/>
            <person name="Cerdeira L.T."/>
            <person name="Hong H."/>
            <person name="Samborskyy M."/>
            <person name="de Vasconcelos A.T."/>
            <person name="Leadlay P."/>
            <person name="Rodrigues-Filho E."/>
        </authorList>
    </citation>
    <scope>NUCLEOTIDE SEQUENCE [LARGE SCALE GENOMIC DNA]</scope>
    <source>
        <strain evidence="3">LaBioMMi 136</strain>
    </source>
</reference>
<dbReference type="EMBL" id="LJBN01000163">
    <property type="protein sequence ID" value="OOQ85835.1"/>
    <property type="molecule type" value="Genomic_DNA"/>
</dbReference>
<feature type="compositionally biased region" description="Basic and acidic residues" evidence="1">
    <location>
        <begin position="163"/>
        <end position="173"/>
    </location>
</feature>
<dbReference type="Proteomes" id="UP000190744">
    <property type="component" value="Unassembled WGS sequence"/>
</dbReference>
<dbReference type="AlphaFoldDB" id="A0A1S9RK60"/>
<evidence type="ECO:0000313" key="3">
    <source>
        <dbReference type="Proteomes" id="UP000190744"/>
    </source>
</evidence>